<dbReference type="InterPro" id="IPR011010">
    <property type="entry name" value="DNA_brk_join_enz"/>
</dbReference>
<evidence type="ECO:0000256" key="4">
    <source>
        <dbReference type="ARBA" id="ARBA00023172"/>
    </source>
</evidence>
<sequence>MTDIRISLTDKAIAQLPAPKEGWYLARDTELKGFFVVIGKRRRTFTVQGDLRRGGKRASSIRVSIGDAGEMSTRAARATAKAYLAQISRGRHPKDEKQAERVHAVPAMTTGGTVASITLRQAWERYLEAHLIRKNRSEKTIGGYRDHVERIFAEWLDATLDELATDPARVAKKHDEVTRENGPYMANGSMRTLRAIYNHARKTNRSLPSDNPADAIDWNVEERRNTGMGSADLKGWFAQLAAFDNPIRREFHLFTLLCGSRPAALQEAKPEHIDFRRRTLHIAKPKGGKKKAFDIPLSRQMILCLVRAIRLGRHMYPLQAQEWVFPADSASGHLAETKEDREMLSKWGNDLRQTFRTLATAAGVSEVDAKLLMNHAIPGVNAGYITRHKLLEDHLRSQQQAISSAVFAALSTSIARNHALQGWLGRGAYRRAIQNVTSADKQGGERLRKLGKGQSEARLIGQIGDEESIQS</sequence>
<dbReference type="PANTHER" id="PTHR30629:SF2">
    <property type="entry name" value="PROPHAGE INTEGRASE INTS-RELATED"/>
    <property type="match status" value="1"/>
</dbReference>
<evidence type="ECO:0000313" key="7">
    <source>
        <dbReference type="EMBL" id="APG10009.1"/>
    </source>
</evidence>
<dbReference type="EMBL" id="CP017637">
    <property type="protein sequence ID" value="APG10009.1"/>
    <property type="molecule type" value="Genomic_DNA"/>
</dbReference>
<evidence type="ECO:0000256" key="2">
    <source>
        <dbReference type="ARBA" id="ARBA00022908"/>
    </source>
</evidence>
<evidence type="ECO:0000313" key="8">
    <source>
        <dbReference type="Proteomes" id="UP000181962"/>
    </source>
</evidence>
<dbReference type="PANTHER" id="PTHR30629">
    <property type="entry name" value="PROPHAGE INTEGRASE"/>
    <property type="match status" value="1"/>
</dbReference>
<feature type="domain" description="Core-binding (CB)" evidence="6">
    <location>
        <begin position="117"/>
        <end position="201"/>
    </location>
</feature>
<name>A0A1L3F9N4_BRAJP</name>
<dbReference type="Gene3D" id="3.30.160.390">
    <property type="entry name" value="Integrase, DNA-binding domain"/>
    <property type="match status" value="1"/>
</dbReference>
<dbReference type="AlphaFoldDB" id="A0A1L3F9N4"/>
<evidence type="ECO:0000256" key="1">
    <source>
        <dbReference type="ARBA" id="ARBA00008857"/>
    </source>
</evidence>
<dbReference type="Proteomes" id="UP000181962">
    <property type="component" value="Chromosome"/>
</dbReference>
<reference evidence="7 8" key="1">
    <citation type="submission" date="2016-11" db="EMBL/GenBank/DDBJ databases">
        <title>Complete Genome Sequence of Bradyrhizobium sp. strain J5, an isolated from soybean nodule in Hokkaido.</title>
        <authorList>
            <person name="Kanehara K."/>
        </authorList>
    </citation>
    <scope>NUCLEOTIDE SEQUENCE [LARGE SCALE GENOMIC DNA]</scope>
    <source>
        <strain evidence="7 8">J5</strain>
    </source>
</reference>
<dbReference type="InterPro" id="IPR050808">
    <property type="entry name" value="Phage_Integrase"/>
</dbReference>
<dbReference type="PROSITE" id="PS51900">
    <property type="entry name" value="CB"/>
    <property type="match status" value="1"/>
</dbReference>
<dbReference type="InterPro" id="IPR010998">
    <property type="entry name" value="Integrase_recombinase_N"/>
</dbReference>
<organism evidence="7 8">
    <name type="scientific">Bradyrhizobium japonicum</name>
    <dbReference type="NCBI Taxonomy" id="375"/>
    <lineage>
        <taxon>Bacteria</taxon>
        <taxon>Pseudomonadati</taxon>
        <taxon>Pseudomonadota</taxon>
        <taxon>Alphaproteobacteria</taxon>
        <taxon>Hyphomicrobiales</taxon>
        <taxon>Nitrobacteraceae</taxon>
        <taxon>Bradyrhizobium</taxon>
    </lineage>
</organism>
<dbReference type="OrthoDB" id="7222937at2"/>
<dbReference type="RefSeq" id="WP_071911283.1">
    <property type="nucleotide sequence ID" value="NZ_CP017637.1"/>
</dbReference>
<dbReference type="InterPro" id="IPR013762">
    <property type="entry name" value="Integrase-like_cat_sf"/>
</dbReference>
<dbReference type="GO" id="GO:0003677">
    <property type="term" value="F:DNA binding"/>
    <property type="evidence" value="ECO:0007669"/>
    <property type="project" value="UniProtKB-UniRule"/>
</dbReference>
<evidence type="ECO:0000256" key="5">
    <source>
        <dbReference type="PROSITE-ProRule" id="PRU01248"/>
    </source>
</evidence>
<dbReference type="Pfam" id="PF13356">
    <property type="entry name" value="Arm-DNA-bind_3"/>
    <property type="match status" value="1"/>
</dbReference>
<keyword evidence="4" id="KW-0233">DNA recombination</keyword>
<dbReference type="Gene3D" id="1.10.443.10">
    <property type="entry name" value="Intergrase catalytic core"/>
    <property type="match status" value="1"/>
</dbReference>
<accession>A0A1L3F9N4</accession>
<dbReference type="InterPro" id="IPR044068">
    <property type="entry name" value="CB"/>
</dbReference>
<dbReference type="Gene3D" id="1.10.150.130">
    <property type="match status" value="1"/>
</dbReference>
<keyword evidence="3 5" id="KW-0238">DNA-binding</keyword>
<gene>
    <name evidence="7" type="ORF">BKD09_16915</name>
</gene>
<dbReference type="GO" id="GO:0015074">
    <property type="term" value="P:DNA integration"/>
    <property type="evidence" value="ECO:0007669"/>
    <property type="project" value="UniProtKB-KW"/>
</dbReference>
<dbReference type="GO" id="GO:0006310">
    <property type="term" value="P:DNA recombination"/>
    <property type="evidence" value="ECO:0007669"/>
    <property type="project" value="UniProtKB-KW"/>
</dbReference>
<dbReference type="InterPro" id="IPR025166">
    <property type="entry name" value="Integrase_DNA_bind_dom"/>
</dbReference>
<dbReference type="InterPro" id="IPR038488">
    <property type="entry name" value="Integrase_DNA-bd_sf"/>
</dbReference>
<evidence type="ECO:0000259" key="6">
    <source>
        <dbReference type="PROSITE" id="PS51900"/>
    </source>
</evidence>
<comment type="similarity">
    <text evidence="1">Belongs to the 'phage' integrase family.</text>
</comment>
<protein>
    <submittedName>
        <fullName evidence="7">Integrase</fullName>
    </submittedName>
</protein>
<dbReference type="SUPFAM" id="SSF56349">
    <property type="entry name" value="DNA breaking-rejoining enzymes"/>
    <property type="match status" value="1"/>
</dbReference>
<evidence type="ECO:0000256" key="3">
    <source>
        <dbReference type="ARBA" id="ARBA00023125"/>
    </source>
</evidence>
<proteinExistence type="inferred from homology"/>
<keyword evidence="2" id="KW-0229">DNA integration</keyword>